<dbReference type="InterPro" id="IPR029044">
    <property type="entry name" value="Nucleotide-diphossugar_trans"/>
</dbReference>
<evidence type="ECO:0000313" key="10">
    <source>
        <dbReference type="EMBL" id="EAX46847.1"/>
    </source>
</evidence>
<comment type="similarity">
    <text evidence="8">Belongs to the MobA family.</text>
</comment>
<keyword evidence="7 8" id="KW-0501">Molybdenum cofactor biosynthesis</keyword>
<dbReference type="AlphaFoldDB" id="A1HSZ2"/>
<organism evidence="10 11">
    <name type="scientific">Thermosinus carboxydivorans Nor1</name>
    <dbReference type="NCBI Taxonomy" id="401526"/>
    <lineage>
        <taxon>Bacteria</taxon>
        <taxon>Bacillati</taxon>
        <taxon>Bacillota</taxon>
        <taxon>Negativicutes</taxon>
        <taxon>Selenomonadales</taxon>
        <taxon>Sporomusaceae</taxon>
        <taxon>Thermosinus</taxon>
    </lineage>
</organism>
<keyword evidence="11" id="KW-1185">Reference proteome</keyword>
<dbReference type="HAMAP" id="MF_00316">
    <property type="entry name" value="MobA"/>
    <property type="match status" value="1"/>
</dbReference>
<dbReference type="Proteomes" id="UP000005139">
    <property type="component" value="Unassembled WGS sequence"/>
</dbReference>
<dbReference type="GO" id="GO:0046872">
    <property type="term" value="F:metal ion binding"/>
    <property type="evidence" value="ECO:0007669"/>
    <property type="project" value="UniProtKB-KW"/>
</dbReference>
<dbReference type="CDD" id="cd02503">
    <property type="entry name" value="MobA"/>
    <property type="match status" value="1"/>
</dbReference>
<comment type="caution">
    <text evidence="10">The sequence shown here is derived from an EMBL/GenBank/DDBJ whole genome shotgun (WGS) entry which is preliminary data.</text>
</comment>
<dbReference type="RefSeq" id="WP_007290146.1">
    <property type="nucleotide sequence ID" value="NZ_AAWL01000020.1"/>
</dbReference>
<dbReference type="Gene3D" id="3.90.550.10">
    <property type="entry name" value="Spore Coat Polysaccharide Biosynthesis Protein SpsA, Chain A"/>
    <property type="match status" value="1"/>
</dbReference>
<keyword evidence="1 8" id="KW-0963">Cytoplasm</keyword>
<dbReference type="eggNOG" id="COG0746">
    <property type="taxonomic scope" value="Bacteria"/>
</dbReference>
<keyword evidence="4 8" id="KW-0547">Nucleotide-binding</keyword>
<comment type="caution">
    <text evidence="8">Lacks conserved residue(s) required for the propagation of feature annotation.</text>
</comment>
<feature type="binding site" evidence="8">
    <location>
        <position position="94"/>
    </location>
    <ligand>
        <name>Mg(2+)</name>
        <dbReference type="ChEBI" id="CHEBI:18420"/>
    </ligand>
</feature>
<evidence type="ECO:0000259" key="9">
    <source>
        <dbReference type="Pfam" id="PF12804"/>
    </source>
</evidence>
<dbReference type="EMBL" id="AAWL01000020">
    <property type="protein sequence ID" value="EAX46847.1"/>
    <property type="molecule type" value="Genomic_DNA"/>
</dbReference>
<evidence type="ECO:0000256" key="8">
    <source>
        <dbReference type="HAMAP-Rule" id="MF_00316"/>
    </source>
</evidence>
<dbReference type="GO" id="GO:0006777">
    <property type="term" value="P:Mo-molybdopterin cofactor biosynthetic process"/>
    <property type="evidence" value="ECO:0007669"/>
    <property type="project" value="UniProtKB-KW"/>
</dbReference>
<name>A1HSZ2_9FIRM</name>
<keyword evidence="6 8" id="KW-0342">GTP-binding</keyword>
<feature type="binding site" evidence="8">
    <location>
        <position position="94"/>
    </location>
    <ligand>
        <name>GTP</name>
        <dbReference type="ChEBI" id="CHEBI:37565"/>
    </ligand>
</feature>
<evidence type="ECO:0000256" key="5">
    <source>
        <dbReference type="ARBA" id="ARBA00022842"/>
    </source>
</evidence>
<dbReference type="EC" id="2.7.7.77" evidence="8"/>
<evidence type="ECO:0000256" key="2">
    <source>
        <dbReference type="ARBA" id="ARBA00022679"/>
    </source>
</evidence>
<proteinExistence type="inferred from homology"/>
<dbReference type="GO" id="GO:0005525">
    <property type="term" value="F:GTP binding"/>
    <property type="evidence" value="ECO:0007669"/>
    <property type="project" value="UniProtKB-UniRule"/>
</dbReference>
<reference evidence="10 11" key="1">
    <citation type="submission" date="2007-01" db="EMBL/GenBank/DDBJ databases">
        <title>Annotation of the draft genome assembly of Thermosinus carboxydivorans Nor1.</title>
        <authorList>
            <consortium name="US DOE Joint Genome Institute (JGI-ORNL)"/>
            <person name="Larimer F."/>
            <person name="Land M."/>
            <person name="Hauser L."/>
        </authorList>
    </citation>
    <scope>NUCLEOTIDE SEQUENCE [LARGE SCALE GENOMIC DNA]</scope>
    <source>
        <strain evidence="10 11">Nor1</strain>
    </source>
</reference>
<evidence type="ECO:0000256" key="1">
    <source>
        <dbReference type="ARBA" id="ARBA00022490"/>
    </source>
</evidence>
<comment type="catalytic activity">
    <reaction evidence="8">
        <text>Mo-molybdopterin + GTP + H(+) = Mo-molybdopterin guanine dinucleotide + diphosphate</text>
        <dbReference type="Rhea" id="RHEA:34243"/>
        <dbReference type="ChEBI" id="CHEBI:15378"/>
        <dbReference type="ChEBI" id="CHEBI:33019"/>
        <dbReference type="ChEBI" id="CHEBI:37565"/>
        <dbReference type="ChEBI" id="CHEBI:71302"/>
        <dbReference type="ChEBI" id="CHEBI:71310"/>
        <dbReference type="EC" id="2.7.7.77"/>
    </reaction>
</comment>
<evidence type="ECO:0000256" key="7">
    <source>
        <dbReference type="ARBA" id="ARBA00023150"/>
    </source>
</evidence>
<keyword evidence="5 8" id="KW-0460">Magnesium</keyword>
<evidence type="ECO:0000256" key="6">
    <source>
        <dbReference type="ARBA" id="ARBA00023134"/>
    </source>
</evidence>
<comment type="subcellular location">
    <subcellularLocation>
        <location evidence="8">Cytoplasm</location>
    </subcellularLocation>
</comment>
<evidence type="ECO:0000313" key="11">
    <source>
        <dbReference type="Proteomes" id="UP000005139"/>
    </source>
</evidence>
<keyword evidence="2 8" id="KW-0808">Transferase</keyword>
<feature type="binding site" evidence="8">
    <location>
        <begin position="8"/>
        <end position="10"/>
    </location>
    <ligand>
        <name>GTP</name>
        <dbReference type="ChEBI" id="CHEBI:37565"/>
    </ligand>
</feature>
<dbReference type="InterPro" id="IPR025877">
    <property type="entry name" value="MobA-like_NTP_Trfase"/>
</dbReference>
<feature type="binding site" evidence="8">
    <location>
        <position position="20"/>
    </location>
    <ligand>
        <name>GTP</name>
        <dbReference type="ChEBI" id="CHEBI:37565"/>
    </ligand>
</feature>
<feature type="binding site" evidence="8">
    <location>
        <position position="65"/>
    </location>
    <ligand>
        <name>GTP</name>
        <dbReference type="ChEBI" id="CHEBI:37565"/>
    </ligand>
</feature>
<dbReference type="PANTHER" id="PTHR19136:SF81">
    <property type="entry name" value="MOLYBDENUM COFACTOR GUANYLYLTRANSFERASE"/>
    <property type="match status" value="1"/>
</dbReference>
<comment type="domain">
    <text evidence="8">The N-terminal domain determines nucleotide recognition and specific binding, while the C-terminal domain determines the specific binding to the target protein.</text>
</comment>
<dbReference type="GO" id="GO:0005737">
    <property type="term" value="C:cytoplasm"/>
    <property type="evidence" value="ECO:0007669"/>
    <property type="project" value="UniProtKB-SubCell"/>
</dbReference>
<evidence type="ECO:0000256" key="4">
    <source>
        <dbReference type="ARBA" id="ARBA00022741"/>
    </source>
</evidence>
<sequence length="191" mass="21011">MKLTGIVLAGGLSTRMGRDKATLPFSGSDLLHTVLARLAPVCDHLIVVSNIRREILVPDVTVVPDQYPQCGPLAGMHAGLKASATAYNFVVACDMPFLSTEAVAYMAAAAQGFDAAVPFIDGYYHPLHAVYHQNCLSFIEQLLHDGNYRVLNFYAKVRLRQISAAELRRFDPQLKTLDNINTPEDLAKLRQ</sequence>
<accession>A1HSZ2</accession>
<evidence type="ECO:0000256" key="3">
    <source>
        <dbReference type="ARBA" id="ARBA00022723"/>
    </source>
</evidence>
<protein>
    <recommendedName>
        <fullName evidence="8">Probable molybdenum cofactor guanylyltransferase</fullName>
        <shortName evidence="8">MoCo guanylyltransferase</shortName>
        <ecNumber evidence="8">2.7.7.77</ecNumber>
    </recommendedName>
    <alternativeName>
        <fullName evidence="8">GTP:molybdopterin guanylyltransferase</fullName>
    </alternativeName>
    <alternativeName>
        <fullName evidence="8">Mo-MPT guanylyltransferase</fullName>
    </alternativeName>
    <alternativeName>
        <fullName evidence="8">Molybdopterin guanylyltransferase</fullName>
    </alternativeName>
    <alternativeName>
        <fullName evidence="8">Molybdopterin-guanine dinucleotide synthase</fullName>
        <shortName evidence="8">MGD synthase</shortName>
    </alternativeName>
</protein>
<dbReference type="Pfam" id="PF12804">
    <property type="entry name" value="NTP_transf_3"/>
    <property type="match status" value="1"/>
</dbReference>
<dbReference type="SUPFAM" id="SSF53448">
    <property type="entry name" value="Nucleotide-diphospho-sugar transferases"/>
    <property type="match status" value="1"/>
</dbReference>
<keyword evidence="3 8" id="KW-0479">Metal-binding</keyword>
<dbReference type="GO" id="GO:0061603">
    <property type="term" value="F:molybdenum cofactor guanylyltransferase activity"/>
    <property type="evidence" value="ECO:0007669"/>
    <property type="project" value="UniProtKB-EC"/>
</dbReference>
<comment type="function">
    <text evidence="8">Transfers a GMP moiety from GTP to Mo-molybdopterin (Mo-MPT) cofactor (Moco or molybdenum cofactor) to form Mo-molybdopterin guanine dinucleotide (Mo-MGD) cofactor.</text>
</comment>
<reference evidence="10 11" key="2">
    <citation type="submission" date="2007-01" db="EMBL/GenBank/DDBJ databases">
        <title>Sequencing of the draft genome and assembly of Thermosinus carboxydivorans Nor1.</title>
        <authorList>
            <consortium name="US DOE Joint Genome Institute (JGI-PGF)"/>
            <person name="Copeland A."/>
            <person name="Lucas S."/>
            <person name="Lapidus A."/>
            <person name="Barry K."/>
            <person name="Glavina del Rio T."/>
            <person name="Dalin E."/>
            <person name="Tice H."/>
            <person name="Bruce D."/>
            <person name="Pitluck S."/>
            <person name="Richardson P."/>
        </authorList>
    </citation>
    <scope>NUCLEOTIDE SEQUENCE [LARGE SCALE GENOMIC DNA]</scope>
    <source>
        <strain evidence="10 11">Nor1</strain>
    </source>
</reference>
<dbReference type="InterPro" id="IPR013482">
    <property type="entry name" value="Molybde_CF_guanTrfase"/>
</dbReference>
<comment type="cofactor">
    <cofactor evidence="8">
        <name>Mg(2+)</name>
        <dbReference type="ChEBI" id="CHEBI:18420"/>
    </cofactor>
</comment>
<feature type="domain" description="MobA-like NTP transferase" evidence="9">
    <location>
        <begin position="5"/>
        <end position="152"/>
    </location>
</feature>
<dbReference type="PANTHER" id="PTHR19136">
    <property type="entry name" value="MOLYBDENUM COFACTOR GUANYLYLTRANSFERASE"/>
    <property type="match status" value="1"/>
</dbReference>
<gene>
    <name evidence="8" type="primary">mobA</name>
    <name evidence="10" type="ORF">TcarDRAFT_0535</name>
</gene>